<gene>
    <name evidence="2" type="ORF">C2845_PM13G06520</name>
</gene>
<comment type="caution">
    <text evidence="2">The sequence shown here is derived from an EMBL/GenBank/DDBJ whole genome shotgun (WGS) entry which is preliminary data.</text>
</comment>
<dbReference type="Pfam" id="PF22486">
    <property type="entry name" value="MATH_2"/>
    <property type="match status" value="1"/>
</dbReference>
<dbReference type="CDD" id="cd00121">
    <property type="entry name" value="MATH"/>
    <property type="match status" value="1"/>
</dbReference>
<dbReference type="InterPro" id="IPR045005">
    <property type="entry name" value="BPM1-6"/>
</dbReference>
<sequence length="195" mass="20543">MGEQEELVCGGLAPPTAGAPCASLAACCRSSSSARGYAPGGLFAEELRQPLPGPPSSILASNALRSRQEGTMELVVGASSREGARTVINRGPPQGREGALSLGWGMGFESNWTASSHTTEAETGTHSFKIVGYSLKKGFGFGKPIQSATFTVGGYDWVIRFYPDGVGEVTKEYTAVYLILLSKDAEPKDPHSKKK</sequence>
<dbReference type="Gene3D" id="2.60.210.10">
    <property type="entry name" value="Apoptosis, Tumor Necrosis Factor Receptor Associated Protein 2, Chain A"/>
    <property type="match status" value="1"/>
</dbReference>
<protein>
    <recommendedName>
        <fullName evidence="1">MATH domain-containing protein</fullName>
    </recommendedName>
</protein>
<proteinExistence type="predicted"/>
<accession>A0A3L6RFP6</accession>
<evidence type="ECO:0000313" key="3">
    <source>
        <dbReference type="Proteomes" id="UP000275267"/>
    </source>
</evidence>
<dbReference type="PANTHER" id="PTHR26379:SF433">
    <property type="entry name" value="OS08G0226800 PROTEIN"/>
    <property type="match status" value="1"/>
</dbReference>
<dbReference type="PANTHER" id="PTHR26379">
    <property type="entry name" value="BTB/POZ AND MATH DOMAIN-CONTAINING PROTEIN 1"/>
    <property type="match status" value="1"/>
</dbReference>
<reference evidence="3" key="1">
    <citation type="journal article" date="2019" name="Nat. Commun.">
        <title>The genome of broomcorn millet.</title>
        <authorList>
            <person name="Zou C."/>
            <person name="Miki D."/>
            <person name="Li D."/>
            <person name="Tang Q."/>
            <person name="Xiao L."/>
            <person name="Rajput S."/>
            <person name="Deng P."/>
            <person name="Jia W."/>
            <person name="Huang R."/>
            <person name="Zhang M."/>
            <person name="Sun Y."/>
            <person name="Hu J."/>
            <person name="Fu X."/>
            <person name="Schnable P.S."/>
            <person name="Li F."/>
            <person name="Zhang H."/>
            <person name="Feng B."/>
            <person name="Zhu X."/>
            <person name="Liu R."/>
            <person name="Schnable J.C."/>
            <person name="Zhu J.-K."/>
            <person name="Zhang H."/>
        </authorList>
    </citation>
    <scope>NUCLEOTIDE SEQUENCE [LARGE SCALE GENOMIC DNA]</scope>
</reference>
<evidence type="ECO:0000313" key="2">
    <source>
        <dbReference type="EMBL" id="RLN03284.1"/>
    </source>
</evidence>
<dbReference type="InterPro" id="IPR002083">
    <property type="entry name" value="MATH/TRAF_dom"/>
</dbReference>
<dbReference type="Proteomes" id="UP000275267">
    <property type="component" value="Unassembled WGS sequence"/>
</dbReference>
<dbReference type="OrthoDB" id="688873at2759"/>
<keyword evidence="3" id="KW-1185">Reference proteome</keyword>
<evidence type="ECO:0000259" key="1">
    <source>
        <dbReference type="PROSITE" id="PS50144"/>
    </source>
</evidence>
<dbReference type="PROSITE" id="PS50144">
    <property type="entry name" value="MATH"/>
    <property type="match status" value="1"/>
</dbReference>
<dbReference type="EMBL" id="PQIB02000008">
    <property type="protein sequence ID" value="RLN03284.1"/>
    <property type="molecule type" value="Genomic_DNA"/>
</dbReference>
<dbReference type="STRING" id="4540.A0A3L6RFP6"/>
<dbReference type="InterPro" id="IPR008974">
    <property type="entry name" value="TRAF-like"/>
</dbReference>
<feature type="domain" description="MATH" evidence="1">
    <location>
        <begin position="123"/>
        <end position="195"/>
    </location>
</feature>
<name>A0A3L6RFP6_PANMI</name>
<organism evidence="2 3">
    <name type="scientific">Panicum miliaceum</name>
    <name type="common">Proso millet</name>
    <name type="synonym">Broomcorn millet</name>
    <dbReference type="NCBI Taxonomy" id="4540"/>
    <lineage>
        <taxon>Eukaryota</taxon>
        <taxon>Viridiplantae</taxon>
        <taxon>Streptophyta</taxon>
        <taxon>Embryophyta</taxon>
        <taxon>Tracheophyta</taxon>
        <taxon>Spermatophyta</taxon>
        <taxon>Magnoliopsida</taxon>
        <taxon>Liliopsida</taxon>
        <taxon>Poales</taxon>
        <taxon>Poaceae</taxon>
        <taxon>PACMAD clade</taxon>
        <taxon>Panicoideae</taxon>
        <taxon>Panicodae</taxon>
        <taxon>Paniceae</taxon>
        <taxon>Panicinae</taxon>
        <taxon>Panicum</taxon>
        <taxon>Panicum sect. Panicum</taxon>
    </lineage>
</organism>
<dbReference type="AlphaFoldDB" id="A0A3L6RFP6"/>
<dbReference type="GO" id="GO:0016567">
    <property type="term" value="P:protein ubiquitination"/>
    <property type="evidence" value="ECO:0007669"/>
    <property type="project" value="InterPro"/>
</dbReference>
<dbReference type="SUPFAM" id="SSF49599">
    <property type="entry name" value="TRAF domain-like"/>
    <property type="match status" value="1"/>
</dbReference>